<sequence>MILFGVMFENRMNQAKKLYDSLNLVGSLTLAISIPWIIFKVFRAVCLQKNLNKLVGKVVVITGASSGLGEALAHEFYKHGCEVVLCARRRQELERVRSDLLHTHYTVQTHPPIIIPLDLSDINSLPEQVKKILSITGHIDILINNGGISHRGSIISTNPDVDMKIMLVNYFGAAALTKGINCTNLLVNV</sequence>
<feature type="transmembrane region" description="Helical" evidence="3">
    <location>
        <begin position="21"/>
        <end position="39"/>
    </location>
</feature>
<name>A0A653DBJ7_CALMS</name>
<dbReference type="PANTHER" id="PTHR44196">
    <property type="entry name" value="DEHYDROGENASE/REDUCTASE SDR FAMILY MEMBER 7B"/>
    <property type="match status" value="1"/>
</dbReference>
<organism evidence="4 5">
    <name type="scientific">Callosobruchus maculatus</name>
    <name type="common">Southern cowpea weevil</name>
    <name type="synonym">Pulse bruchid</name>
    <dbReference type="NCBI Taxonomy" id="64391"/>
    <lineage>
        <taxon>Eukaryota</taxon>
        <taxon>Metazoa</taxon>
        <taxon>Ecdysozoa</taxon>
        <taxon>Arthropoda</taxon>
        <taxon>Hexapoda</taxon>
        <taxon>Insecta</taxon>
        <taxon>Pterygota</taxon>
        <taxon>Neoptera</taxon>
        <taxon>Endopterygota</taxon>
        <taxon>Coleoptera</taxon>
        <taxon>Polyphaga</taxon>
        <taxon>Cucujiformia</taxon>
        <taxon>Chrysomeloidea</taxon>
        <taxon>Chrysomelidae</taxon>
        <taxon>Bruchinae</taxon>
        <taxon>Bruchini</taxon>
        <taxon>Callosobruchus</taxon>
    </lineage>
</organism>
<proteinExistence type="inferred from homology"/>
<evidence type="ECO:0000256" key="2">
    <source>
        <dbReference type="ARBA" id="ARBA00023002"/>
    </source>
</evidence>
<dbReference type="AlphaFoldDB" id="A0A653DBJ7"/>
<evidence type="ECO:0000256" key="3">
    <source>
        <dbReference type="SAM" id="Phobius"/>
    </source>
</evidence>
<dbReference type="Pfam" id="PF00106">
    <property type="entry name" value="adh_short"/>
    <property type="match status" value="1"/>
</dbReference>
<accession>A0A653DBJ7</accession>
<dbReference type="PANTHER" id="PTHR44196:SF1">
    <property type="entry name" value="DEHYDROGENASE_REDUCTASE SDR FAMILY MEMBER 7B"/>
    <property type="match status" value="1"/>
</dbReference>
<dbReference type="GO" id="GO:0016020">
    <property type="term" value="C:membrane"/>
    <property type="evidence" value="ECO:0007669"/>
    <property type="project" value="TreeGrafter"/>
</dbReference>
<dbReference type="EMBL" id="CAACVG010011201">
    <property type="protein sequence ID" value="VEN57570.1"/>
    <property type="molecule type" value="Genomic_DNA"/>
</dbReference>
<evidence type="ECO:0000256" key="1">
    <source>
        <dbReference type="ARBA" id="ARBA00006484"/>
    </source>
</evidence>
<dbReference type="InterPro" id="IPR036291">
    <property type="entry name" value="NAD(P)-bd_dom_sf"/>
</dbReference>
<keyword evidence="3" id="KW-1133">Transmembrane helix</keyword>
<dbReference type="SUPFAM" id="SSF51735">
    <property type="entry name" value="NAD(P)-binding Rossmann-fold domains"/>
    <property type="match status" value="1"/>
</dbReference>
<dbReference type="PRINTS" id="PR00081">
    <property type="entry name" value="GDHRDH"/>
</dbReference>
<keyword evidence="5" id="KW-1185">Reference proteome</keyword>
<evidence type="ECO:0000313" key="5">
    <source>
        <dbReference type="Proteomes" id="UP000410492"/>
    </source>
</evidence>
<dbReference type="GO" id="GO:0016491">
    <property type="term" value="F:oxidoreductase activity"/>
    <property type="evidence" value="ECO:0007669"/>
    <property type="project" value="UniProtKB-KW"/>
</dbReference>
<dbReference type="OrthoDB" id="5307821at2759"/>
<protein>
    <submittedName>
        <fullName evidence="4">Uncharacterized protein</fullName>
    </submittedName>
</protein>
<keyword evidence="3" id="KW-0812">Transmembrane</keyword>
<dbReference type="Proteomes" id="UP000410492">
    <property type="component" value="Unassembled WGS sequence"/>
</dbReference>
<keyword evidence="3" id="KW-0472">Membrane</keyword>
<dbReference type="InterPro" id="IPR002347">
    <property type="entry name" value="SDR_fam"/>
</dbReference>
<evidence type="ECO:0000313" key="4">
    <source>
        <dbReference type="EMBL" id="VEN57570.1"/>
    </source>
</evidence>
<reference evidence="4 5" key="1">
    <citation type="submission" date="2019-01" db="EMBL/GenBank/DDBJ databases">
        <authorList>
            <person name="Sayadi A."/>
        </authorList>
    </citation>
    <scope>NUCLEOTIDE SEQUENCE [LARGE SCALE GENOMIC DNA]</scope>
</reference>
<comment type="similarity">
    <text evidence="1">Belongs to the short-chain dehydrogenases/reductases (SDR) family.</text>
</comment>
<dbReference type="Gene3D" id="3.40.50.720">
    <property type="entry name" value="NAD(P)-binding Rossmann-like Domain"/>
    <property type="match status" value="1"/>
</dbReference>
<gene>
    <name evidence="4" type="ORF">CALMAC_LOCUS16166</name>
</gene>
<keyword evidence="2" id="KW-0560">Oxidoreductase</keyword>